<dbReference type="PANTHER" id="PTHR38009:SF1">
    <property type="entry name" value="CONSERVED HYPOTHETICAL PHAGE TAIL PROTEIN"/>
    <property type="match status" value="1"/>
</dbReference>
<dbReference type="PANTHER" id="PTHR38009">
    <property type="entry name" value="CONSERVED HYPOTHETICAL PHAGE TAIL PROTEIN"/>
    <property type="match status" value="1"/>
</dbReference>
<evidence type="ECO:0000313" key="1">
    <source>
        <dbReference type="EMBL" id="SHN13699.1"/>
    </source>
</evidence>
<dbReference type="STRING" id="134849.SAMN05443668_103114"/>
<organism evidence="1 2">
    <name type="scientific">Cryptosporangium aurantiacum</name>
    <dbReference type="NCBI Taxonomy" id="134849"/>
    <lineage>
        <taxon>Bacteria</taxon>
        <taxon>Bacillati</taxon>
        <taxon>Actinomycetota</taxon>
        <taxon>Actinomycetes</taxon>
        <taxon>Cryptosporangiales</taxon>
        <taxon>Cryptosporangiaceae</taxon>
        <taxon>Cryptosporangium</taxon>
    </lineage>
</organism>
<reference evidence="1 2" key="1">
    <citation type="submission" date="2016-11" db="EMBL/GenBank/DDBJ databases">
        <authorList>
            <person name="Jaros S."/>
            <person name="Januszkiewicz K."/>
            <person name="Wedrychowicz H."/>
        </authorList>
    </citation>
    <scope>NUCLEOTIDE SEQUENCE [LARGE SCALE GENOMIC DNA]</scope>
    <source>
        <strain evidence="1 2">DSM 46144</strain>
    </source>
</reference>
<evidence type="ECO:0000313" key="2">
    <source>
        <dbReference type="Proteomes" id="UP000184440"/>
    </source>
</evidence>
<dbReference type="Pfam" id="PF06841">
    <property type="entry name" value="Phage_T4_gp19"/>
    <property type="match status" value="1"/>
</dbReference>
<keyword evidence="2" id="KW-1185">Reference proteome</keyword>
<accession>A0A1M7PA73</accession>
<proteinExistence type="predicted"/>
<dbReference type="AlphaFoldDB" id="A0A1M7PA73"/>
<dbReference type="Proteomes" id="UP000184440">
    <property type="component" value="Unassembled WGS sequence"/>
</dbReference>
<dbReference type="GO" id="GO:0005198">
    <property type="term" value="F:structural molecule activity"/>
    <property type="evidence" value="ECO:0007669"/>
    <property type="project" value="InterPro"/>
</dbReference>
<dbReference type="OrthoDB" id="9790161at2"/>
<protein>
    <submittedName>
        <fullName evidence="1">Conserved hypothetical phage tail region protein</fullName>
    </submittedName>
</protein>
<dbReference type="EMBL" id="FRCS01000003">
    <property type="protein sequence ID" value="SHN13699.1"/>
    <property type="molecule type" value="Genomic_DNA"/>
</dbReference>
<dbReference type="InterPro" id="IPR011747">
    <property type="entry name" value="CHP02241"/>
</dbReference>
<sequence length="165" mass="18569">MAQFSVNTHRIDPYANFKFRVKWDNLYVAGLSKMSAIKRSTETVEWREAGGDSIVRKLPGRTKFEPITLEAGLSHDQQLIEWANQVNSPRGDGAASLKLYRKEVTVEVLNLQATAVMAFVLHRAWVSEFQVLPEMDANANAVAIQTLKFEYEGFSVEPLPEPAET</sequence>
<gene>
    <name evidence="1" type="ORF">SAMN05443668_103114</name>
</gene>
<dbReference type="RefSeq" id="WP_073255596.1">
    <property type="nucleotide sequence ID" value="NZ_FRCS01000003.1"/>
</dbReference>
<name>A0A1M7PA73_9ACTN</name>
<dbReference type="NCBIfam" id="TIGR02241">
    <property type="entry name" value="conserved hypothetical phage tail region protein"/>
    <property type="match status" value="1"/>
</dbReference>
<dbReference type="InterPro" id="IPR010667">
    <property type="entry name" value="Phage_T4_Gp19"/>
</dbReference>